<dbReference type="Pfam" id="PF03193">
    <property type="entry name" value="RsgA_GTPase"/>
    <property type="match status" value="1"/>
</dbReference>
<dbReference type="InterPro" id="IPR010914">
    <property type="entry name" value="RsgA_GTPase_dom"/>
</dbReference>
<dbReference type="InterPro" id="IPR030378">
    <property type="entry name" value="G_CP_dom"/>
</dbReference>
<sequence length="310" mass="34709">MEGSKGLIMRSTGSWYEIRSESGKVFKGRLKGKFKLKGPKTSNPVTVGDRVIYAVEDEANETVVIEEIIPRTNYIIRKSVHKTGQGQLMAANVDQAIFVMTLKSPKTSLGFLDRFLVTAEAFRIPVTIVFNKMDLLNEQEEDQIFEYAALYQELGYGILFTSIPRSQGVDEFKAMFAGKVSLLAGHSGVGKSSLLNLVSPHLNIKVKEISDFAQKGVHTTTYSTMWELGPETYLIDSPGINELGVMEIEKEELSHYFPEMRALIGECKFNNCLHISEPSCAVLKAFEAGDIAHSRYLSYLSIFENNDNRR</sequence>
<name>A0A4V2IVN5_9BACT</name>
<evidence type="ECO:0000256" key="10">
    <source>
        <dbReference type="HAMAP-Rule" id="MF_01820"/>
    </source>
</evidence>
<keyword evidence="3 10" id="KW-0479">Metal-binding</keyword>
<feature type="binding site" evidence="10">
    <location>
        <position position="274"/>
    </location>
    <ligand>
        <name>Zn(2+)</name>
        <dbReference type="ChEBI" id="CHEBI:29105"/>
    </ligand>
</feature>
<evidence type="ECO:0000313" key="13">
    <source>
        <dbReference type="EMBL" id="TBH72925.1"/>
    </source>
</evidence>
<dbReference type="HAMAP" id="MF_01820">
    <property type="entry name" value="GTPase_RsgA"/>
    <property type="match status" value="1"/>
</dbReference>
<keyword evidence="2 10" id="KW-0690">Ribosome biogenesis</keyword>
<dbReference type="GO" id="GO:0042274">
    <property type="term" value="P:ribosomal small subunit biogenesis"/>
    <property type="evidence" value="ECO:0007669"/>
    <property type="project" value="UniProtKB-UniRule"/>
</dbReference>
<feature type="binding site" evidence="10">
    <location>
        <position position="280"/>
    </location>
    <ligand>
        <name>Zn(2+)</name>
        <dbReference type="ChEBI" id="CHEBI:29105"/>
    </ligand>
</feature>
<accession>A0A4V2IVN5</accession>
<dbReference type="InterPro" id="IPR031944">
    <property type="entry name" value="RsgA_N"/>
</dbReference>
<dbReference type="EC" id="3.6.1.-" evidence="10"/>
<feature type="binding site" evidence="10">
    <location>
        <position position="272"/>
    </location>
    <ligand>
        <name>Zn(2+)</name>
        <dbReference type="ChEBI" id="CHEBI:29105"/>
    </ligand>
</feature>
<dbReference type="GO" id="GO:0046872">
    <property type="term" value="F:metal ion binding"/>
    <property type="evidence" value="ECO:0007669"/>
    <property type="project" value="UniProtKB-KW"/>
</dbReference>
<keyword evidence="1 10" id="KW-0963">Cytoplasm</keyword>
<evidence type="ECO:0000259" key="11">
    <source>
        <dbReference type="PROSITE" id="PS50936"/>
    </source>
</evidence>
<comment type="subunit">
    <text evidence="10">Monomer. Associates with 30S ribosomal subunit, binds 16S rRNA.</text>
</comment>
<keyword evidence="6 10" id="KW-0378">Hydrolase</keyword>
<feature type="domain" description="CP-type G" evidence="12">
    <location>
        <begin position="81"/>
        <end position="243"/>
    </location>
</feature>
<dbReference type="Pfam" id="PF16745">
    <property type="entry name" value="RsgA_N"/>
    <property type="match status" value="1"/>
</dbReference>
<dbReference type="CDD" id="cd01854">
    <property type="entry name" value="YjeQ_EngC"/>
    <property type="match status" value="1"/>
</dbReference>
<comment type="subcellular location">
    <subcellularLocation>
        <location evidence="10">Cytoplasm</location>
    </subcellularLocation>
</comment>
<dbReference type="NCBIfam" id="TIGR00157">
    <property type="entry name" value="ribosome small subunit-dependent GTPase A"/>
    <property type="match status" value="1"/>
</dbReference>
<reference evidence="13 14" key="1">
    <citation type="submission" date="2019-02" db="EMBL/GenBank/DDBJ databases">
        <title>Genome of a new Bacteroidetes strain.</title>
        <authorList>
            <person name="Pitt A."/>
        </authorList>
    </citation>
    <scope>NUCLEOTIDE SEQUENCE [LARGE SCALE GENOMIC DNA]</scope>
    <source>
        <strain evidence="13 14">103A-SOEBACH</strain>
    </source>
</reference>
<evidence type="ECO:0000256" key="3">
    <source>
        <dbReference type="ARBA" id="ARBA00022723"/>
    </source>
</evidence>
<keyword evidence="4 10" id="KW-0699">rRNA-binding</keyword>
<dbReference type="InterPro" id="IPR012340">
    <property type="entry name" value="NA-bd_OB-fold"/>
</dbReference>
<dbReference type="Gene3D" id="1.10.40.50">
    <property type="entry name" value="Probable gtpase engc, domain 3"/>
    <property type="match status" value="1"/>
</dbReference>
<dbReference type="PROSITE" id="PS50936">
    <property type="entry name" value="ENGC_GTPASE"/>
    <property type="match status" value="1"/>
</dbReference>
<dbReference type="PANTHER" id="PTHR32120">
    <property type="entry name" value="SMALL RIBOSOMAL SUBUNIT BIOGENESIS GTPASE RSGA"/>
    <property type="match status" value="1"/>
</dbReference>
<dbReference type="GO" id="GO:0003924">
    <property type="term" value="F:GTPase activity"/>
    <property type="evidence" value="ECO:0007669"/>
    <property type="project" value="UniProtKB-UniRule"/>
</dbReference>
<dbReference type="PROSITE" id="PS51721">
    <property type="entry name" value="G_CP"/>
    <property type="match status" value="1"/>
</dbReference>
<evidence type="ECO:0000256" key="2">
    <source>
        <dbReference type="ARBA" id="ARBA00022517"/>
    </source>
</evidence>
<dbReference type="Gene3D" id="2.40.50.140">
    <property type="entry name" value="Nucleic acid-binding proteins"/>
    <property type="match status" value="1"/>
</dbReference>
<evidence type="ECO:0000256" key="4">
    <source>
        <dbReference type="ARBA" id="ARBA00022730"/>
    </source>
</evidence>
<protein>
    <recommendedName>
        <fullName evidence="10">Small ribosomal subunit biogenesis GTPase RsgA</fullName>
        <ecNumber evidence="10">3.6.1.-</ecNumber>
    </recommendedName>
</protein>
<evidence type="ECO:0000313" key="14">
    <source>
        <dbReference type="Proteomes" id="UP000293583"/>
    </source>
</evidence>
<evidence type="ECO:0000256" key="5">
    <source>
        <dbReference type="ARBA" id="ARBA00022741"/>
    </source>
</evidence>
<keyword evidence="7 10" id="KW-0862">Zinc</keyword>
<evidence type="ECO:0000256" key="7">
    <source>
        <dbReference type="ARBA" id="ARBA00022833"/>
    </source>
</evidence>
<dbReference type="AlphaFoldDB" id="A0A4V2IVN5"/>
<gene>
    <name evidence="10 13" type="primary">rsgA</name>
    <name evidence="13" type="ORF">EWU20_06000</name>
</gene>
<dbReference type="PANTHER" id="PTHR32120:SF11">
    <property type="entry name" value="SMALL RIBOSOMAL SUBUNIT BIOGENESIS GTPASE RSGA 1, MITOCHONDRIAL-RELATED"/>
    <property type="match status" value="1"/>
</dbReference>
<dbReference type="InterPro" id="IPR004881">
    <property type="entry name" value="Ribosome_biogen_GTPase_RsgA"/>
</dbReference>
<dbReference type="GO" id="GO:0005525">
    <property type="term" value="F:GTP binding"/>
    <property type="evidence" value="ECO:0007669"/>
    <property type="project" value="UniProtKB-UniRule"/>
</dbReference>
<keyword evidence="9 10" id="KW-0342">GTP-binding</keyword>
<keyword evidence="14" id="KW-1185">Reference proteome</keyword>
<comment type="similarity">
    <text evidence="10">Belongs to the TRAFAC class YlqF/YawG GTPase family. RsgA subfamily.</text>
</comment>
<keyword evidence="5 10" id="KW-0547">Nucleotide-binding</keyword>
<feature type="binding site" evidence="10">
    <location>
        <position position="267"/>
    </location>
    <ligand>
        <name>Zn(2+)</name>
        <dbReference type="ChEBI" id="CHEBI:29105"/>
    </ligand>
</feature>
<dbReference type="RefSeq" id="WP_130896989.1">
    <property type="nucleotide sequence ID" value="NZ_CP049835.1"/>
</dbReference>
<dbReference type="EMBL" id="SEWY01000003">
    <property type="protein sequence ID" value="TBH72925.1"/>
    <property type="molecule type" value="Genomic_DNA"/>
</dbReference>
<evidence type="ECO:0000256" key="8">
    <source>
        <dbReference type="ARBA" id="ARBA00022884"/>
    </source>
</evidence>
<dbReference type="OrthoDB" id="9809485at2"/>
<dbReference type="InterPro" id="IPR027417">
    <property type="entry name" value="P-loop_NTPase"/>
</dbReference>
<comment type="function">
    <text evidence="10">One of several proteins that assist in the late maturation steps of the functional core of the 30S ribosomal subunit. Helps release RbfA from mature subunits. May play a role in the assembly of ribosomal proteins into the subunit. Circularly permuted GTPase that catalyzes slow GTP hydrolysis, GTPase activity is stimulated by the 30S ribosomal subunit.</text>
</comment>
<keyword evidence="8 10" id="KW-0694">RNA-binding</keyword>
<feature type="binding site" evidence="10">
    <location>
        <begin position="185"/>
        <end position="193"/>
    </location>
    <ligand>
        <name>GTP</name>
        <dbReference type="ChEBI" id="CHEBI:37565"/>
    </ligand>
</feature>
<comment type="cofactor">
    <cofactor evidence="10">
        <name>Zn(2+)</name>
        <dbReference type="ChEBI" id="CHEBI:29105"/>
    </cofactor>
    <text evidence="10">Binds 1 zinc ion per subunit.</text>
</comment>
<dbReference type="Proteomes" id="UP000293583">
    <property type="component" value="Unassembled WGS sequence"/>
</dbReference>
<evidence type="ECO:0000256" key="9">
    <source>
        <dbReference type="ARBA" id="ARBA00023134"/>
    </source>
</evidence>
<evidence type="ECO:0000256" key="6">
    <source>
        <dbReference type="ARBA" id="ARBA00022801"/>
    </source>
</evidence>
<dbReference type="SUPFAM" id="SSF50249">
    <property type="entry name" value="Nucleic acid-binding proteins"/>
    <property type="match status" value="1"/>
</dbReference>
<dbReference type="GO" id="GO:0019843">
    <property type="term" value="F:rRNA binding"/>
    <property type="evidence" value="ECO:0007669"/>
    <property type="project" value="UniProtKB-KW"/>
</dbReference>
<evidence type="ECO:0000259" key="12">
    <source>
        <dbReference type="PROSITE" id="PS51721"/>
    </source>
</evidence>
<dbReference type="GO" id="GO:0005737">
    <property type="term" value="C:cytoplasm"/>
    <property type="evidence" value="ECO:0007669"/>
    <property type="project" value="UniProtKB-SubCell"/>
</dbReference>
<comment type="caution">
    <text evidence="13">The sequence shown here is derived from an EMBL/GenBank/DDBJ whole genome shotgun (WGS) entry which is preliminary data.</text>
</comment>
<feature type="binding site" evidence="10">
    <location>
        <begin position="131"/>
        <end position="134"/>
    </location>
    <ligand>
        <name>GTP</name>
        <dbReference type="ChEBI" id="CHEBI:37565"/>
    </ligand>
</feature>
<proteinExistence type="inferred from homology"/>
<feature type="domain" description="EngC GTPase" evidence="11">
    <location>
        <begin position="91"/>
        <end position="241"/>
    </location>
</feature>
<organism evidence="13 14">
    <name type="scientific">Aquirufa antheringensis</name>
    <dbReference type="NCBI Taxonomy" id="2516559"/>
    <lineage>
        <taxon>Bacteria</taxon>
        <taxon>Pseudomonadati</taxon>
        <taxon>Bacteroidota</taxon>
        <taxon>Cytophagia</taxon>
        <taxon>Cytophagales</taxon>
        <taxon>Flectobacillaceae</taxon>
        <taxon>Aquirufa</taxon>
    </lineage>
</organism>
<dbReference type="Gene3D" id="3.40.50.300">
    <property type="entry name" value="P-loop containing nucleotide triphosphate hydrolases"/>
    <property type="match status" value="1"/>
</dbReference>
<dbReference type="SUPFAM" id="SSF52540">
    <property type="entry name" value="P-loop containing nucleoside triphosphate hydrolases"/>
    <property type="match status" value="1"/>
</dbReference>
<evidence type="ECO:0000256" key="1">
    <source>
        <dbReference type="ARBA" id="ARBA00022490"/>
    </source>
</evidence>
<dbReference type="CDD" id="cd04466">
    <property type="entry name" value="S1_YloQ_GTPase"/>
    <property type="match status" value="1"/>
</dbReference>